<sequence>MKRIAIAIGIERAGHLIRLPAAVLGAKAFHGWASKQGYESILITDEVAPVTLNLLFRTVSEALEAEPERLLIFFSGHGTATATGDVWLLSDWNMNGNEAVDLRLTFNHARRHPVGQIAILADACRSVLPEAAFIGGGTIFPFATREPENQPQWDQFLATRLGHIAQEYRPANQEHFGMFTKLLMAALMCEELEATERREGSERVVTSPALGSWLNLRLPFETGKLPGGLTQYPDVLASWRPLDNVYATWPSELEVLENRGPNAGQRDASGATLVTGRKTGGERVRRSPTLTDRTPTIYRRLLNVRAEIPNVEHDRIEDLSAKPHVYGAVKGYVERSHAVLNGSGTQGVAAVQLPNRSWLLCNVYPNLITRLFYQDDGNVALCHYSADGQLTSRLSWSTYCTLIAKAWNGDRLSGEEVAEILKVFAYVPPEDPALTAILGYHFDRLNRASELDWLANDTTAPDSRLINSLSLESQKRVPFLTPNWGLIQHSTDVLLLARLSKLREGLVPSLWTTLKPEYETSLQNLIDG</sequence>
<dbReference type="Proteomes" id="UP000295507">
    <property type="component" value="Unassembled WGS sequence"/>
</dbReference>
<protein>
    <recommendedName>
        <fullName evidence="3">Caspase domain-containing protein</fullName>
    </recommendedName>
</protein>
<evidence type="ECO:0000313" key="1">
    <source>
        <dbReference type="EMBL" id="TCU32894.1"/>
    </source>
</evidence>
<dbReference type="RefSeq" id="WP_132553425.1">
    <property type="nucleotide sequence ID" value="NZ_SMBK01000018.1"/>
</dbReference>
<proteinExistence type="predicted"/>
<name>A0A4R3RED7_9HYPH</name>
<dbReference type="EMBL" id="SMBK01000018">
    <property type="protein sequence ID" value="TCU32894.1"/>
    <property type="molecule type" value="Genomic_DNA"/>
</dbReference>
<reference evidence="1 2" key="1">
    <citation type="submission" date="2019-03" db="EMBL/GenBank/DDBJ databases">
        <title>Genomic Encyclopedia of Type Strains, Phase IV (KMG-V): Genome sequencing to study the core and pangenomes of soil and plant-associated prokaryotes.</title>
        <authorList>
            <person name="Whitman W."/>
        </authorList>
    </citation>
    <scope>NUCLEOTIDE SEQUENCE [LARGE SCALE GENOMIC DNA]</scope>
    <source>
        <strain evidence="1 2">IE4868</strain>
    </source>
</reference>
<evidence type="ECO:0000313" key="2">
    <source>
        <dbReference type="Proteomes" id="UP000295507"/>
    </source>
</evidence>
<evidence type="ECO:0008006" key="3">
    <source>
        <dbReference type="Google" id="ProtNLM"/>
    </source>
</evidence>
<organism evidence="1 2">
    <name type="scientific">Rhizobium azibense</name>
    <dbReference type="NCBI Taxonomy" id="1136135"/>
    <lineage>
        <taxon>Bacteria</taxon>
        <taxon>Pseudomonadati</taxon>
        <taxon>Pseudomonadota</taxon>
        <taxon>Alphaproteobacteria</taxon>
        <taxon>Hyphomicrobiales</taxon>
        <taxon>Rhizobiaceae</taxon>
        <taxon>Rhizobium/Agrobacterium group</taxon>
        <taxon>Rhizobium</taxon>
    </lineage>
</organism>
<gene>
    <name evidence="1" type="ORF">EV129_118116</name>
</gene>
<comment type="caution">
    <text evidence="1">The sequence shown here is derived from an EMBL/GenBank/DDBJ whole genome shotgun (WGS) entry which is preliminary data.</text>
</comment>
<dbReference type="Gene3D" id="3.40.50.1460">
    <property type="match status" value="1"/>
</dbReference>
<accession>A0A4R3RED7</accession>
<dbReference type="AlphaFoldDB" id="A0A4R3RED7"/>